<feature type="transmembrane region" description="Helical" evidence="1">
    <location>
        <begin position="31"/>
        <end position="50"/>
    </location>
</feature>
<gene>
    <name evidence="2" type="ORF">IP98_02936</name>
</gene>
<comment type="caution">
    <text evidence="2">The sequence shown here is derived from an EMBL/GenBank/DDBJ whole genome shotgun (WGS) entry which is preliminary data.</text>
</comment>
<dbReference type="RefSeq" id="WP_131473141.1">
    <property type="nucleotide sequence ID" value="NZ_AVBI01000002.1"/>
</dbReference>
<protein>
    <submittedName>
        <fullName evidence="2">Uncharacterized protein</fullName>
    </submittedName>
</protein>
<feature type="transmembrane region" description="Helical" evidence="1">
    <location>
        <begin position="62"/>
        <end position="81"/>
    </location>
</feature>
<name>A0A562LJT6_9FLAO</name>
<keyword evidence="3" id="KW-1185">Reference proteome</keyword>
<dbReference type="EMBL" id="VLKQ01000024">
    <property type="protein sequence ID" value="TWI07900.1"/>
    <property type="molecule type" value="Genomic_DNA"/>
</dbReference>
<keyword evidence="1" id="KW-0812">Transmembrane</keyword>
<keyword evidence="1" id="KW-1133">Transmembrane helix</keyword>
<evidence type="ECO:0000313" key="3">
    <source>
        <dbReference type="Proteomes" id="UP000319848"/>
    </source>
</evidence>
<proteinExistence type="predicted"/>
<evidence type="ECO:0000313" key="2">
    <source>
        <dbReference type="EMBL" id="TWI07900.1"/>
    </source>
</evidence>
<feature type="transmembrane region" description="Helical" evidence="1">
    <location>
        <begin position="7"/>
        <end position="25"/>
    </location>
</feature>
<keyword evidence="1" id="KW-0472">Membrane</keyword>
<accession>A0A562LJT6</accession>
<dbReference type="AlphaFoldDB" id="A0A562LJT6"/>
<organism evidence="2 3">
    <name type="scientific">Flavobacterium cauense R2A-7</name>
    <dbReference type="NCBI Taxonomy" id="1341154"/>
    <lineage>
        <taxon>Bacteria</taxon>
        <taxon>Pseudomonadati</taxon>
        <taxon>Bacteroidota</taxon>
        <taxon>Flavobacteriia</taxon>
        <taxon>Flavobacteriales</taxon>
        <taxon>Flavobacteriaceae</taxon>
        <taxon>Flavobacterium</taxon>
    </lineage>
</organism>
<dbReference type="OrthoDB" id="839184at2"/>
<sequence length="207" mass="25082">MKNWKVYILIIVVWIISELLFYYYLHFFVAPFVWLAIILFLITLSIRNIIKVYRNKSNSQIFKIRIYKAIIALSLLGLTFYKANYIPNVIIEKVDWNVFFYKRNQIVEKVKNGELKPNVSWNNWVCQLPFEFPIISNSGNDIGIRKNENNGKYTIHFWVFRNFLDNPSTYFVYTEDEDDIKAFEEEIKKNPKENWKLEENWYRIYGD</sequence>
<reference evidence="2 3" key="1">
    <citation type="journal article" date="2015" name="Stand. Genomic Sci.">
        <title>Genomic Encyclopedia of Bacterial and Archaeal Type Strains, Phase III: the genomes of soil and plant-associated and newly described type strains.</title>
        <authorList>
            <person name="Whitman W.B."/>
            <person name="Woyke T."/>
            <person name="Klenk H.P."/>
            <person name="Zhou Y."/>
            <person name="Lilburn T.G."/>
            <person name="Beck B.J."/>
            <person name="De Vos P."/>
            <person name="Vandamme P."/>
            <person name="Eisen J.A."/>
            <person name="Garrity G."/>
            <person name="Hugenholtz P."/>
            <person name="Kyrpides N.C."/>
        </authorList>
    </citation>
    <scope>NUCLEOTIDE SEQUENCE [LARGE SCALE GENOMIC DNA]</scope>
    <source>
        <strain evidence="2 3">CGMCC 1.7270</strain>
    </source>
</reference>
<evidence type="ECO:0000256" key="1">
    <source>
        <dbReference type="SAM" id="Phobius"/>
    </source>
</evidence>
<dbReference type="Proteomes" id="UP000319848">
    <property type="component" value="Unassembled WGS sequence"/>
</dbReference>